<evidence type="ECO:0000313" key="2">
    <source>
        <dbReference type="Proteomes" id="UP000606498"/>
    </source>
</evidence>
<name>A0ABQ1T3G9_9GAMM</name>
<keyword evidence="2" id="KW-1185">Reference proteome</keyword>
<dbReference type="EMBL" id="BMKO01000004">
    <property type="protein sequence ID" value="GGE77587.1"/>
    <property type="molecule type" value="Genomic_DNA"/>
</dbReference>
<organism evidence="1 2">
    <name type="scientific">Shewanella carassii</name>
    <dbReference type="NCBI Taxonomy" id="1987584"/>
    <lineage>
        <taxon>Bacteria</taxon>
        <taxon>Pseudomonadati</taxon>
        <taxon>Pseudomonadota</taxon>
        <taxon>Gammaproteobacteria</taxon>
        <taxon>Alteromonadales</taxon>
        <taxon>Shewanellaceae</taxon>
        <taxon>Shewanella</taxon>
    </lineage>
</organism>
<accession>A0ABQ1T3G9</accession>
<proteinExistence type="predicted"/>
<evidence type="ECO:0008006" key="3">
    <source>
        <dbReference type="Google" id="ProtNLM"/>
    </source>
</evidence>
<comment type="caution">
    <text evidence="1">The sequence shown here is derived from an EMBL/GenBank/DDBJ whole genome shotgun (WGS) entry which is preliminary data.</text>
</comment>
<reference evidence="2" key="1">
    <citation type="journal article" date="2019" name="Int. J. Syst. Evol. Microbiol.">
        <title>The Global Catalogue of Microorganisms (GCM) 10K type strain sequencing project: providing services to taxonomists for standard genome sequencing and annotation.</title>
        <authorList>
            <consortium name="The Broad Institute Genomics Platform"/>
            <consortium name="The Broad Institute Genome Sequencing Center for Infectious Disease"/>
            <person name="Wu L."/>
            <person name="Ma J."/>
        </authorList>
    </citation>
    <scope>NUCLEOTIDE SEQUENCE [LARGE SCALE GENOMIC DNA]</scope>
    <source>
        <strain evidence="2">CGMCC 1.16033</strain>
    </source>
</reference>
<protein>
    <recommendedName>
        <fullName evidence="3">IS110 family transposase</fullName>
    </recommendedName>
</protein>
<sequence>MAKASNQICGGSVGITQARRMKNKQKKADSKEVETCYRLSAKGGSVKQSTQFKGKESVRHKLLLQLAARLRRQAVMMLDKQTYQA</sequence>
<gene>
    <name evidence="1" type="ORF">GCM10011520_17670</name>
</gene>
<evidence type="ECO:0000313" key="1">
    <source>
        <dbReference type="EMBL" id="GGE77587.1"/>
    </source>
</evidence>
<dbReference type="Proteomes" id="UP000606498">
    <property type="component" value="Unassembled WGS sequence"/>
</dbReference>